<evidence type="ECO:0000256" key="5">
    <source>
        <dbReference type="PROSITE-ProRule" id="PRU00125"/>
    </source>
</evidence>
<evidence type="ECO:0000256" key="2">
    <source>
        <dbReference type="ARBA" id="ARBA00022737"/>
    </source>
</evidence>
<dbReference type="Gene3D" id="2.10.110.10">
    <property type="entry name" value="Cysteine Rich Protein"/>
    <property type="match status" value="1"/>
</dbReference>
<dbReference type="InterPro" id="IPR001781">
    <property type="entry name" value="Znf_LIM"/>
</dbReference>
<dbReference type="GO" id="GO:0046872">
    <property type="term" value="F:metal ion binding"/>
    <property type="evidence" value="ECO:0007669"/>
    <property type="project" value="UniProtKB-KW"/>
</dbReference>
<dbReference type="FunFam" id="2.10.110.10:FF:000017">
    <property type="entry name" value="Lim and senescent cell antigen-like-containing"/>
    <property type="match status" value="1"/>
</dbReference>
<evidence type="ECO:0000256" key="1">
    <source>
        <dbReference type="ARBA" id="ARBA00022723"/>
    </source>
</evidence>
<evidence type="ECO:0000256" key="4">
    <source>
        <dbReference type="ARBA" id="ARBA00023038"/>
    </source>
</evidence>
<keyword evidence="1 5" id="KW-0479">Metal-binding</keyword>
<keyword evidence="8" id="KW-1185">Reference proteome</keyword>
<feature type="domain" description="LIM zinc-binding" evidence="6">
    <location>
        <begin position="30"/>
        <end position="76"/>
    </location>
</feature>
<gene>
    <name evidence="7" type="ORF">mPipKuh1_007578</name>
</gene>
<evidence type="ECO:0000313" key="8">
    <source>
        <dbReference type="Proteomes" id="UP000558488"/>
    </source>
</evidence>
<dbReference type="GO" id="GO:1900026">
    <property type="term" value="P:positive regulation of substrate adhesion-dependent cell spreading"/>
    <property type="evidence" value="ECO:0007669"/>
    <property type="project" value="TreeGrafter"/>
</dbReference>
<dbReference type="GO" id="GO:0005737">
    <property type="term" value="C:cytoplasm"/>
    <property type="evidence" value="ECO:0007669"/>
    <property type="project" value="TreeGrafter"/>
</dbReference>
<dbReference type="GO" id="GO:0005911">
    <property type="term" value="C:cell-cell junction"/>
    <property type="evidence" value="ECO:0007669"/>
    <property type="project" value="TreeGrafter"/>
</dbReference>
<sequence length="76" mass="8718">MLPWCHRRYQGAWFEGRKYCEHNFQMLFAPCYGSCGESILGRVIKAMNNSWHPGCFCCRLCGAELAHLGFVKNTGK</sequence>
<dbReference type="PANTHER" id="PTHR24210">
    <property type="entry name" value="LIM DOMAIN-CONTAINING PROTEIN"/>
    <property type="match status" value="1"/>
</dbReference>
<dbReference type="EMBL" id="JACAGB010000066">
    <property type="protein sequence ID" value="KAF6277305.1"/>
    <property type="molecule type" value="Genomic_DNA"/>
</dbReference>
<evidence type="ECO:0000256" key="3">
    <source>
        <dbReference type="ARBA" id="ARBA00022833"/>
    </source>
</evidence>
<evidence type="ECO:0000313" key="7">
    <source>
        <dbReference type="EMBL" id="KAF6277305.1"/>
    </source>
</evidence>
<dbReference type="PANTHER" id="PTHR24210:SF10">
    <property type="entry name" value="LIM AND SENESCENT CELL ANTIGEN-LIKE-CONTAINING DOMAIN PROTEIN 2"/>
    <property type="match status" value="1"/>
</dbReference>
<keyword evidence="3 5" id="KW-0862">Zinc</keyword>
<protein>
    <submittedName>
        <fullName evidence="7">LIM zinc finger domain containing 2</fullName>
    </submittedName>
</protein>
<dbReference type="GO" id="GO:2001046">
    <property type="term" value="P:positive regulation of integrin-mediated signaling pathway"/>
    <property type="evidence" value="ECO:0007669"/>
    <property type="project" value="TreeGrafter"/>
</dbReference>
<evidence type="ECO:0000259" key="6">
    <source>
        <dbReference type="PROSITE" id="PS50023"/>
    </source>
</evidence>
<keyword evidence="4 5" id="KW-0440">LIM domain</keyword>
<dbReference type="PROSITE" id="PS50023">
    <property type="entry name" value="LIM_DOMAIN_2"/>
    <property type="match status" value="1"/>
</dbReference>
<dbReference type="GO" id="GO:0005925">
    <property type="term" value="C:focal adhesion"/>
    <property type="evidence" value="ECO:0007669"/>
    <property type="project" value="TreeGrafter"/>
</dbReference>
<dbReference type="InterPro" id="IPR017351">
    <property type="entry name" value="PINCH-1-4-like"/>
</dbReference>
<comment type="caution">
    <text evidence="7">The sequence shown here is derived from an EMBL/GenBank/DDBJ whole genome shotgun (WGS) entry which is preliminary data.</text>
</comment>
<dbReference type="AlphaFoldDB" id="A0A7J7RMY9"/>
<keyword evidence="2" id="KW-0677">Repeat</keyword>
<organism evidence="7 8">
    <name type="scientific">Pipistrellus kuhlii</name>
    <name type="common">Kuhl's pipistrelle</name>
    <dbReference type="NCBI Taxonomy" id="59472"/>
    <lineage>
        <taxon>Eukaryota</taxon>
        <taxon>Metazoa</taxon>
        <taxon>Chordata</taxon>
        <taxon>Craniata</taxon>
        <taxon>Vertebrata</taxon>
        <taxon>Euteleostomi</taxon>
        <taxon>Mammalia</taxon>
        <taxon>Eutheria</taxon>
        <taxon>Laurasiatheria</taxon>
        <taxon>Chiroptera</taxon>
        <taxon>Yangochiroptera</taxon>
        <taxon>Vespertilionidae</taxon>
        <taxon>Pipistrellus</taxon>
    </lineage>
</organism>
<dbReference type="Pfam" id="PF00412">
    <property type="entry name" value="LIM"/>
    <property type="match status" value="1"/>
</dbReference>
<dbReference type="GO" id="GO:0098609">
    <property type="term" value="P:cell-cell adhesion"/>
    <property type="evidence" value="ECO:0007669"/>
    <property type="project" value="TreeGrafter"/>
</dbReference>
<reference evidence="7 8" key="1">
    <citation type="journal article" date="2020" name="Nature">
        <title>Six reference-quality genomes reveal evolution of bat adaptations.</title>
        <authorList>
            <person name="Jebb D."/>
            <person name="Huang Z."/>
            <person name="Pippel M."/>
            <person name="Hughes G.M."/>
            <person name="Lavrichenko K."/>
            <person name="Devanna P."/>
            <person name="Winkler S."/>
            <person name="Jermiin L.S."/>
            <person name="Skirmuntt E.C."/>
            <person name="Katzourakis A."/>
            <person name="Burkitt-Gray L."/>
            <person name="Ray D.A."/>
            <person name="Sullivan K.A.M."/>
            <person name="Roscito J.G."/>
            <person name="Kirilenko B.M."/>
            <person name="Davalos L.M."/>
            <person name="Corthals A.P."/>
            <person name="Power M.L."/>
            <person name="Jones G."/>
            <person name="Ransome R.D."/>
            <person name="Dechmann D.K.N."/>
            <person name="Locatelli A.G."/>
            <person name="Puechmaille S.J."/>
            <person name="Fedrigo O."/>
            <person name="Jarvis E.D."/>
            <person name="Hiller M."/>
            <person name="Vernes S.C."/>
            <person name="Myers E.W."/>
            <person name="Teeling E.C."/>
        </authorList>
    </citation>
    <scope>NUCLEOTIDE SEQUENCE [LARGE SCALE GENOMIC DNA]</scope>
    <source>
        <strain evidence="7">MPipKuh1</strain>
        <tissue evidence="7">Flight muscle</tissue>
    </source>
</reference>
<name>A0A7J7RMY9_PIPKU</name>
<dbReference type="Proteomes" id="UP000558488">
    <property type="component" value="Unassembled WGS sequence"/>
</dbReference>
<proteinExistence type="predicted"/>
<dbReference type="GO" id="GO:0045216">
    <property type="term" value="P:cell-cell junction organization"/>
    <property type="evidence" value="ECO:0007669"/>
    <property type="project" value="TreeGrafter"/>
</dbReference>
<dbReference type="SMART" id="SM00132">
    <property type="entry name" value="LIM"/>
    <property type="match status" value="1"/>
</dbReference>
<accession>A0A7J7RMY9</accession>
<dbReference type="SUPFAM" id="SSF57716">
    <property type="entry name" value="Glucocorticoid receptor-like (DNA-binding domain)"/>
    <property type="match status" value="1"/>
</dbReference>